<dbReference type="EMBL" id="FNJB01000012">
    <property type="protein sequence ID" value="SDP69983.1"/>
    <property type="molecule type" value="Genomic_DNA"/>
</dbReference>
<evidence type="ECO:0000313" key="4">
    <source>
        <dbReference type="EMBL" id="SDP69983.1"/>
    </source>
</evidence>
<dbReference type="PANTHER" id="PTHR43861">
    <property type="entry name" value="TRANS-ACONITATE 2-METHYLTRANSFERASE-RELATED"/>
    <property type="match status" value="1"/>
</dbReference>
<protein>
    <submittedName>
        <fullName evidence="4">Methyltransferase domain-containing protein</fullName>
    </submittedName>
</protein>
<dbReference type="STRING" id="504798.SAMN05421871_107317"/>
<evidence type="ECO:0000256" key="1">
    <source>
        <dbReference type="ARBA" id="ARBA00022603"/>
    </source>
</evidence>
<sequence length="197" mass="21364">MIVKHRLPVSRIPEWSFRRTRQFPAEGVAVSTRPPQRLRSAVAAIDVRPTDRILEIGCGRGVAATMVCERLGTGRYVGVDRSATAITAATTRNVESVAAGTARFVTAALGELDPAEFDPFDTVFAVDVNVFWVRPAAVELAVIRRLLSPGGRLHLFFEPPDPARIDAMRDALVDHLTSADFASQTTTTGRLLAVVAQ</sequence>
<evidence type="ECO:0000259" key="3">
    <source>
        <dbReference type="Pfam" id="PF13649"/>
    </source>
</evidence>
<dbReference type="GO" id="GO:0008168">
    <property type="term" value="F:methyltransferase activity"/>
    <property type="evidence" value="ECO:0007669"/>
    <property type="project" value="UniProtKB-KW"/>
</dbReference>
<dbReference type="PANTHER" id="PTHR43861:SF1">
    <property type="entry name" value="TRANS-ACONITATE 2-METHYLTRANSFERASE"/>
    <property type="match status" value="1"/>
</dbReference>
<gene>
    <name evidence="4" type="ORF">SAMN05192558_11287</name>
</gene>
<feature type="domain" description="Methyltransferase" evidence="3">
    <location>
        <begin position="53"/>
        <end position="151"/>
    </location>
</feature>
<evidence type="ECO:0000256" key="2">
    <source>
        <dbReference type="ARBA" id="ARBA00022679"/>
    </source>
</evidence>
<dbReference type="InterPro" id="IPR041698">
    <property type="entry name" value="Methyltransf_25"/>
</dbReference>
<evidence type="ECO:0000313" key="5">
    <source>
        <dbReference type="Proteomes" id="UP000199651"/>
    </source>
</evidence>
<reference evidence="5" key="1">
    <citation type="submission" date="2016-10" db="EMBL/GenBank/DDBJ databases">
        <authorList>
            <person name="Varghese N."/>
            <person name="Submissions S."/>
        </authorList>
    </citation>
    <scope>NUCLEOTIDE SEQUENCE [LARGE SCALE GENOMIC DNA]</scope>
    <source>
        <strain evidence="5">IBRC-M 10655</strain>
    </source>
</reference>
<dbReference type="AlphaFoldDB" id="A0A1H0UV01"/>
<keyword evidence="2 4" id="KW-0808">Transferase</keyword>
<organism evidence="4 5">
    <name type="scientific">Actinokineospora alba</name>
    <dbReference type="NCBI Taxonomy" id="504798"/>
    <lineage>
        <taxon>Bacteria</taxon>
        <taxon>Bacillati</taxon>
        <taxon>Actinomycetota</taxon>
        <taxon>Actinomycetes</taxon>
        <taxon>Pseudonocardiales</taxon>
        <taxon>Pseudonocardiaceae</taxon>
        <taxon>Actinokineospora</taxon>
    </lineage>
</organism>
<name>A0A1H0UV01_9PSEU</name>
<dbReference type="SUPFAM" id="SSF53335">
    <property type="entry name" value="S-adenosyl-L-methionine-dependent methyltransferases"/>
    <property type="match status" value="1"/>
</dbReference>
<accession>A0A1H0UV01</accession>
<dbReference type="InterPro" id="IPR029063">
    <property type="entry name" value="SAM-dependent_MTases_sf"/>
</dbReference>
<keyword evidence="1 4" id="KW-0489">Methyltransferase</keyword>
<dbReference type="Proteomes" id="UP000199651">
    <property type="component" value="Unassembled WGS sequence"/>
</dbReference>
<proteinExistence type="predicted"/>
<dbReference type="CDD" id="cd02440">
    <property type="entry name" value="AdoMet_MTases"/>
    <property type="match status" value="1"/>
</dbReference>
<dbReference type="Gene3D" id="3.40.50.150">
    <property type="entry name" value="Vaccinia Virus protein VP39"/>
    <property type="match status" value="1"/>
</dbReference>
<dbReference type="Pfam" id="PF13649">
    <property type="entry name" value="Methyltransf_25"/>
    <property type="match status" value="1"/>
</dbReference>
<dbReference type="GO" id="GO:0032259">
    <property type="term" value="P:methylation"/>
    <property type="evidence" value="ECO:0007669"/>
    <property type="project" value="UniProtKB-KW"/>
</dbReference>
<keyword evidence="5" id="KW-1185">Reference proteome</keyword>